<sequence>MRPHAVLHRASGGNYGNEPWRVPRRYSLAMLRPQSCRTSAHQDPGAPPRSTCGVWSDSRLSRGCCAAHGRRLRRGHGCQNGGDAGQNHGDGRADVQSMQSYDGLRSTPAVQTNGAEQQQSEQANGGLAAERTTQLPLEAVGRRVDEPTSTASPARPGHRPDSWEPNRPGSRRSLRPRPSVTSVTATTASDQTQTNCSRWIQTEAERELGSDTACIQVRGRR</sequence>
<evidence type="ECO:0000256" key="1">
    <source>
        <dbReference type="SAM" id="MobiDB-lite"/>
    </source>
</evidence>
<dbReference type="Proteomes" id="UP000515150">
    <property type="component" value="Chromosome 16"/>
</dbReference>
<dbReference type="KEGG" id="bspl:114843014"/>
<dbReference type="RefSeq" id="XP_028985025.1">
    <property type="nucleotide sequence ID" value="XM_029129192.3"/>
</dbReference>
<feature type="compositionally biased region" description="Polar residues" evidence="1">
    <location>
        <begin position="108"/>
        <end position="123"/>
    </location>
</feature>
<reference evidence="3" key="1">
    <citation type="submission" date="2025-08" db="UniProtKB">
        <authorList>
            <consortium name="RefSeq"/>
        </authorList>
    </citation>
    <scope>IDENTIFICATION</scope>
</reference>
<feature type="region of interest" description="Disordered" evidence="1">
    <location>
        <begin position="72"/>
        <end position="195"/>
    </location>
</feature>
<protein>
    <submittedName>
        <fullName evidence="3">Uncharacterized protein LOC114843014 isoform X1</fullName>
    </submittedName>
</protein>
<name>A0A6P7KTY2_BETSP</name>
<accession>A0A6P7KTY2</accession>
<proteinExistence type="predicted"/>
<feature type="compositionally biased region" description="Low complexity" evidence="1">
    <location>
        <begin position="176"/>
        <end position="194"/>
    </location>
</feature>
<evidence type="ECO:0000313" key="2">
    <source>
        <dbReference type="Proteomes" id="UP000515150"/>
    </source>
</evidence>
<dbReference type="GeneID" id="114843014"/>
<evidence type="ECO:0000313" key="3">
    <source>
        <dbReference type="RefSeq" id="XP_028985025.1"/>
    </source>
</evidence>
<gene>
    <name evidence="3" type="primary">LOC114843014</name>
</gene>
<dbReference type="AlphaFoldDB" id="A0A6P7KTY2"/>
<keyword evidence="2" id="KW-1185">Reference proteome</keyword>
<organism evidence="2 3">
    <name type="scientific">Betta splendens</name>
    <name type="common">Siamese fighting fish</name>
    <dbReference type="NCBI Taxonomy" id="158456"/>
    <lineage>
        <taxon>Eukaryota</taxon>
        <taxon>Metazoa</taxon>
        <taxon>Chordata</taxon>
        <taxon>Craniata</taxon>
        <taxon>Vertebrata</taxon>
        <taxon>Euteleostomi</taxon>
        <taxon>Actinopterygii</taxon>
        <taxon>Neopterygii</taxon>
        <taxon>Teleostei</taxon>
        <taxon>Neoteleostei</taxon>
        <taxon>Acanthomorphata</taxon>
        <taxon>Anabantaria</taxon>
        <taxon>Anabantiformes</taxon>
        <taxon>Anabantoidei</taxon>
        <taxon>Osphronemidae</taxon>
        <taxon>Betta</taxon>
    </lineage>
</organism>
<dbReference type="InParanoid" id="A0A6P7KTY2"/>